<reference evidence="2 3" key="1">
    <citation type="journal article" date="2016" name="PLoS Pathog.">
        <title>Biosynthesis of antibiotic leucinostatins in bio-control fungus Purpureocillium lilacinum and their inhibition on phytophthora revealed by genome mining.</title>
        <authorList>
            <person name="Wang G."/>
            <person name="Liu Z."/>
            <person name="Lin R."/>
            <person name="Li E."/>
            <person name="Mao Z."/>
            <person name="Ling J."/>
            <person name="Yang Y."/>
            <person name="Yin W.B."/>
            <person name="Xie B."/>
        </authorList>
    </citation>
    <scope>NUCLEOTIDE SEQUENCE [LARGE SCALE GENOMIC DNA]</scope>
    <source>
        <strain evidence="2">170</strain>
    </source>
</reference>
<dbReference type="AlphaFoldDB" id="A0A219AP61"/>
<dbReference type="EMBL" id="LSBJ02000013">
    <property type="protein sequence ID" value="OWT42533.1"/>
    <property type="molecule type" value="Genomic_DNA"/>
</dbReference>
<keyword evidence="3" id="KW-1185">Reference proteome</keyword>
<keyword evidence="1" id="KW-0812">Transmembrane</keyword>
<feature type="transmembrane region" description="Helical" evidence="1">
    <location>
        <begin position="70"/>
        <end position="95"/>
    </location>
</feature>
<sequence>MFGSPLFTWFWNAFGILHHTARHGMAHIGTHWQLDRQSTREHHDTPEWKPKLTPLAISSLHSQFDFGFGFIYIGFSYVNLALPFSAFFSSLFIFWLETEPPKSSLGFGHSFLFLWGRLYVSGYCMSGVYLP</sequence>
<gene>
    <name evidence="2" type="ORF">VFPPC_18335</name>
</gene>
<protein>
    <submittedName>
        <fullName evidence="2">Uncharacterized protein</fullName>
    </submittedName>
</protein>
<dbReference type="Proteomes" id="UP000078397">
    <property type="component" value="Unassembled WGS sequence"/>
</dbReference>
<evidence type="ECO:0000313" key="3">
    <source>
        <dbReference type="Proteomes" id="UP000078397"/>
    </source>
</evidence>
<name>A0A219AP61_METCM</name>
<evidence type="ECO:0000256" key="1">
    <source>
        <dbReference type="SAM" id="Phobius"/>
    </source>
</evidence>
<organism evidence="2 3">
    <name type="scientific">Pochonia chlamydosporia 170</name>
    <dbReference type="NCBI Taxonomy" id="1380566"/>
    <lineage>
        <taxon>Eukaryota</taxon>
        <taxon>Fungi</taxon>
        <taxon>Dikarya</taxon>
        <taxon>Ascomycota</taxon>
        <taxon>Pezizomycotina</taxon>
        <taxon>Sordariomycetes</taxon>
        <taxon>Hypocreomycetidae</taxon>
        <taxon>Hypocreales</taxon>
        <taxon>Clavicipitaceae</taxon>
        <taxon>Pochonia</taxon>
    </lineage>
</organism>
<keyword evidence="1" id="KW-1133">Transmembrane helix</keyword>
<dbReference type="KEGG" id="pchm:VFPPC_18335"/>
<feature type="transmembrane region" description="Helical" evidence="1">
    <location>
        <begin position="107"/>
        <end position="130"/>
    </location>
</feature>
<proteinExistence type="predicted"/>
<accession>A0A219AP61</accession>
<keyword evidence="1" id="KW-0472">Membrane</keyword>
<dbReference type="RefSeq" id="XP_022285042.1">
    <property type="nucleotide sequence ID" value="XM_022429961.1"/>
</dbReference>
<evidence type="ECO:0000313" key="2">
    <source>
        <dbReference type="EMBL" id="OWT42533.1"/>
    </source>
</evidence>
<dbReference type="GeneID" id="33937145"/>
<comment type="caution">
    <text evidence="2">The sequence shown here is derived from an EMBL/GenBank/DDBJ whole genome shotgun (WGS) entry which is preliminary data.</text>
</comment>